<protein>
    <submittedName>
        <fullName evidence="2">Uncharacterized protein</fullName>
    </submittedName>
</protein>
<evidence type="ECO:0000313" key="3">
    <source>
        <dbReference type="Proteomes" id="UP000494106"/>
    </source>
</evidence>
<reference evidence="2 3" key="1">
    <citation type="submission" date="2020-04" db="EMBL/GenBank/DDBJ databases">
        <authorList>
            <person name="Wallbank WR R."/>
            <person name="Pardo Diaz C."/>
            <person name="Kozak K."/>
            <person name="Martin S."/>
            <person name="Jiggins C."/>
            <person name="Moest M."/>
            <person name="Warren A I."/>
            <person name="Byers J.R.P. K."/>
            <person name="Montejo-Kovacevich G."/>
            <person name="Yen C E."/>
        </authorList>
    </citation>
    <scope>NUCLEOTIDE SEQUENCE [LARGE SCALE GENOMIC DNA]</scope>
</reference>
<evidence type="ECO:0000256" key="1">
    <source>
        <dbReference type="SAM" id="Phobius"/>
    </source>
</evidence>
<keyword evidence="1" id="KW-1133">Transmembrane helix</keyword>
<sequence length="124" mass="13553">MRRSGLVSSELKTAQMVIVKQNKCCFCGELRTSTLICSYLTLARDVIVTVASITLFCLSGSAITFISGVGISVFCVVIAIVFTNVLFTIVLIIVQKWAHEGVSYLQCGSYDNNRFANSHPLSHI</sequence>
<proteinExistence type="predicted"/>
<dbReference type="OrthoDB" id="2354286at2759"/>
<feature type="transmembrane region" description="Helical" evidence="1">
    <location>
        <begin position="46"/>
        <end position="65"/>
    </location>
</feature>
<dbReference type="AlphaFoldDB" id="A0A8S0Z6R2"/>
<keyword evidence="1" id="KW-0812">Transmembrane</keyword>
<evidence type="ECO:0000313" key="2">
    <source>
        <dbReference type="EMBL" id="CAB3227861.1"/>
    </source>
</evidence>
<keyword evidence="1" id="KW-0472">Membrane</keyword>
<dbReference type="Proteomes" id="UP000494106">
    <property type="component" value="Unassembled WGS sequence"/>
</dbReference>
<comment type="caution">
    <text evidence="2">The sequence shown here is derived from an EMBL/GenBank/DDBJ whole genome shotgun (WGS) entry which is preliminary data.</text>
</comment>
<keyword evidence="3" id="KW-1185">Reference proteome</keyword>
<name>A0A8S0Z6R2_ARCPL</name>
<organism evidence="2 3">
    <name type="scientific">Arctia plantaginis</name>
    <name type="common">Wood tiger moth</name>
    <name type="synonym">Phalaena plantaginis</name>
    <dbReference type="NCBI Taxonomy" id="874455"/>
    <lineage>
        <taxon>Eukaryota</taxon>
        <taxon>Metazoa</taxon>
        <taxon>Ecdysozoa</taxon>
        <taxon>Arthropoda</taxon>
        <taxon>Hexapoda</taxon>
        <taxon>Insecta</taxon>
        <taxon>Pterygota</taxon>
        <taxon>Neoptera</taxon>
        <taxon>Endopterygota</taxon>
        <taxon>Lepidoptera</taxon>
        <taxon>Glossata</taxon>
        <taxon>Ditrysia</taxon>
        <taxon>Noctuoidea</taxon>
        <taxon>Erebidae</taxon>
        <taxon>Arctiinae</taxon>
        <taxon>Arctia</taxon>
    </lineage>
</organism>
<dbReference type="EMBL" id="CADEBC010000301">
    <property type="protein sequence ID" value="CAB3227861.1"/>
    <property type="molecule type" value="Genomic_DNA"/>
</dbReference>
<feature type="transmembrane region" description="Helical" evidence="1">
    <location>
        <begin position="71"/>
        <end position="94"/>
    </location>
</feature>
<gene>
    <name evidence="2" type="ORF">APLA_LOCUS3419</name>
</gene>
<accession>A0A8S0Z6R2</accession>